<evidence type="ECO:0000313" key="1">
    <source>
        <dbReference type="EMBL" id="NEZ61039.1"/>
    </source>
</evidence>
<sequence length="201" mass="23796">MNLKEKPTEHPLPISVILKNLEKTQSILPPTKQQYEEECAERRHRFELYVERPRQLLRMSYGELNAALFNLFRHPDLSSQKQPYQNILPEEWLEFKAGIKEFPYTDEVRTLKTYCDQGRLILEPYPTIGHSWDQLSQATPVKAFPALDSSTEHGWILLYIKALMRKLQKVSSRIIDRRQRRRSRKATLQALKARFPHLDID</sequence>
<reference evidence="1 2" key="1">
    <citation type="journal article" date="2020" name="Microb. Ecol.">
        <title>Ecogenomics of the Marine Benthic Filamentous Cyanobacterium Adonisia.</title>
        <authorList>
            <person name="Walter J.M."/>
            <person name="Coutinho F.H."/>
            <person name="Leomil L."/>
            <person name="Hargreaves P.I."/>
            <person name="Campeao M.E."/>
            <person name="Vieira V.V."/>
            <person name="Silva B.S."/>
            <person name="Fistarol G.O."/>
            <person name="Salomon P.S."/>
            <person name="Sawabe T."/>
            <person name="Mino S."/>
            <person name="Hosokawa M."/>
            <person name="Miyashita H."/>
            <person name="Maruyama F."/>
            <person name="van Verk M.C."/>
            <person name="Dutilh B.E."/>
            <person name="Thompson C.C."/>
            <person name="Thompson F.L."/>
        </authorList>
    </citation>
    <scope>NUCLEOTIDE SEQUENCE [LARGE SCALE GENOMIC DNA]</scope>
    <source>
        <strain evidence="1 2">CCMR0081</strain>
    </source>
</reference>
<dbReference type="RefSeq" id="WP_163703293.1">
    <property type="nucleotide sequence ID" value="NZ_QXHD01000004.1"/>
</dbReference>
<gene>
    <name evidence="1" type="ORF">DXZ20_36475</name>
</gene>
<protein>
    <submittedName>
        <fullName evidence="1">Uncharacterized protein</fullName>
    </submittedName>
</protein>
<organism evidence="1 2">
    <name type="scientific">Adonisia turfae CCMR0081</name>
    <dbReference type="NCBI Taxonomy" id="2292702"/>
    <lineage>
        <taxon>Bacteria</taxon>
        <taxon>Bacillati</taxon>
        <taxon>Cyanobacteriota</taxon>
        <taxon>Adonisia</taxon>
        <taxon>Adonisia turfae</taxon>
    </lineage>
</organism>
<keyword evidence="2" id="KW-1185">Reference proteome</keyword>
<dbReference type="AlphaFoldDB" id="A0A6M0RXW9"/>
<dbReference type="EMBL" id="QXHD01000004">
    <property type="protein sequence ID" value="NEZ61039.1"/>
    <property type="molecule type" value="Genomic_DNA"/>
</dbReference>
<dbReference type="Proteomes" id="UP000481033">
    <property type="component" value="Unassembled WGS sequence"/>
</dbReference>
<comment type="caution">
    <text evidence="1">The sequence shown here is derived from an EMBL/GenBank/DDBJ whole genome shotgun (WGS) entry which is preliminary data.</text>
</comment>
<proteinExistence type="predicted"/>
<name>A0A6M0RXW9_9CYAN</name>
<evidence type="ECO:0000313" key="2">
    <source>
        <dbReference type="Proteomes" id="UP000481033"/>
    </source>
</evidence>
<accession>A0A6M0RXW9</accession>